<evidence type="ECO:0000256" key="1">
    <source>
        <dbReference type="ARBA" id="ARBA00001974"/>
    </source>
</evidence>
<dbReference type="Gene3D" id="3.30.70.2190">
    <property type="match status" value="1"/>
</dbReference>
<evidence type="ECO:0000313" key="8">
    <source>
        <dbReference type="Proteomes" id="UP000758856"/>
    </source>
</evidence>
<dbReference type="InterPro" id="IPR004113">
    <property type="entry name" value="FAD-bd_oxidored_4_C"/>
</dbReference>
<name>A0A9W6MST7_9HYPH</name>
<dbReference type="Pfam" id="PF02913">
    <property type="entry name" value="FAD-oxidase_C"/>
    <property type="match status" value="1"/>
</dbReference>
<dbReference type="Proteomes" id="UP001143400">
    <property type="component" value="Unassembled WGS sequence"/>
</dbReference>
<dbReference type="InterPro" id="IPR016164">
    <property type="entry name" value="FAD-linked_Oxase-like_C"/>
</dbReference>
<organism evidence="6 9">
    <name type="scientific">Methylopila capsulata</name>
    <dbReference type="NCBI Taxonomy" id="61654"/>
    <lineage>
        <taxon>Bacteria</taxon>
        <taxon>Pseudomonadati</taxon>
        <taxon>Pseudomonadota</taxon>
        <taxon>Alphaproteobacteria</taxon>
        <taxon>Hyphomicrobiales</taxon>
        <taxon>Methylopilaceae</taxon>
        <taxon>Methylopila</taxon>
    </lineage>
</organism>
<accession>A0A9W6MST7</accession>
<dbReference type="Gene3D" id="3.30.465.10">
    <property type="match status" value="1"/>
</dbReference>
<dbReference type="SUPFAM" id="SSF56176">
    <property type="entry name" value="FAD-binding/transporter-associated domain-like"/>
    <property type="match status" value="1"/>
</dbReference>
<dbReference type="EMBL" id="BSFF01000003">
    <property type="protein sequence ID" value="GLK56668.1"/>
    <property type="molecule type" value="Genomic_DNA"/>
</dbReference>
<evidence type="ECO:0000256" key="4">
    <source>
        <dbReference type="ARBA" id="ARBA00022827"/>
    </source>
</evidence>
<dbReference type="InterPro" id="IPR036318">
    <property type="entry name" value="FAD-bd_PCMH-like_sf"/>
</dbReference>
<keyword evidence="3" id="KW-0285">Flavoprotein</keyword>
<keyword evidence="8" id="KW-1185">Reference proteome</keyword>
<evidence type="ECO:0000256" key="2">
    <source>
        <dbReference type="ARBA" id="ARBA00008000"/>
    </source>
</evidence>
<dbReference type="InterPro" id="IPR006094">
    <property type="entry name" value="Oxid_FAD_bind_N"/>
</dbReference>
<dbReference type="EMBL" id="JAFBCY010000003">
    <property type="protein sequence ID" value="MBM7852459.1"/>
    <property type="molecule type" value="Genomic_DNA"/>
</dbReference>
<dbReference type="Gene3D" id="1.10.45.10">
    <property type="entry name" value="Vanillyl-alcohol Oxidase, Chain A, domain 4"/>
    <property type="match status" value="1"/>
</dbReference>
<proteinExistence type="inferred from homology"/>
<sequence>MTPETAVEALSAIVSAAYVVGPDGDQEPYVVDWRGRYHGTALAVVKPATTAEVSAVVRWCAANGVAITPQGGNTGMCGAATPLGPRPQIVLRLDRLNKVRWTSRLGDAIAVDAGCVLADVQAAAESVDRLFPMSLGAEGSCQIGGNLSTNAGGTAVLRYGTMRELTLGLEVVLPDGDVLSSMTSLRKDSTGYDLKQLFIGAEGTLGIITGAVLKLFPRPRGRAVAMAKLDAIEDALSLLALARASLGERLGSFEIMSRGQIEVIAENVSHLAIPFALDSAFYLLIELVDTLEGQDLAGLLEGLLGEAFERGLVTDALVASSETQAEALWKIRHSVSEGSKRAGYVISHDSAVPLDAQAEFVTRVTARIAETRPDARIALHGHIGDGNIHVLAIIPGVAPDQADAMKDVAAAINSIVDEETAALNGSISAEHGIGVANRERLARVADPLELAWMRKVKALFDPQQLMNPGKVLTPDS</sequence>
<evidence type="ECO:0000313" key="6">
    <source>
        <dbReference type="EMBL" id="GLK56668.1"/>
    </source>
</evidence>
<evidence type="ECO:0000313" key="7">
    <source>
        <dbReference type="EMBL" id="MBM7852459.1"/>
    </source>
</evidence>
<dbReference type="Proteomes" id="UP000758856">
    <property type="component" value="Unassembled WGS sequence"/>
</dbReference>
<dbReference type="InterPro" id="IPR016166">
    <property type="entry name" value="FAD-bd_PCMH"/>
</dbReference>
<dbReference type="InterPro" id="IPR016167">
    <property type="entry name" value="FAD-bd_PCMH_sub1"/>
</dbReference>
<dbReference type="PANTHER" id="PTHR43716:SF2">
    <property type="entry name" value="BLL6224 PROTEIN"/>
    <property type="match status" value="1"/>
</dbReference>
<gene>
    <name evidence="6" type="ORF">GCM10008170_26870</name>
    <name evidence="7" type="ORF">JOD31_002701</name>
</gene>
<comment type="similarity">
    <text evidence="2">Belongs to the FAD-binding oxidoreductase/transferase type 4 family.</text>
</comment>
<dbReference type="SUPFAM" id="SSF55103">
    <property type="entry name" value="FAD-linked oxidases, C-terminal domain"/>
    <property type="match status" value="1"/>
</dbReference>
<dbReference type="PROSITE" id="PS51387">
    <property type="entry name" value="FAD_PCMH"/>
    <property type="match status" value="1"/>
</dbReference>
<dbReference type="InterPro" id="IPR016169">
    <property type="entry name" value="FAD-bd_PCMH_sub2"/>
</dbReference>
<dbReference type="RefSeq" id="WP_204950847.1">
    <property type="nucleotide sequence ID" value="NZ_BSFF01000003.1"/>
</dbReference>
<reference evidence="6" key="1">
    <citation type="journal article" date="2014" name="Int. J. Syst. Evol. Microbiol.">
        <title>Complete genome sequence of Corynebacterium casei LMG S-19264T (=DSM 44701T), isolated from a smear-ripened cheese.</title>
        <authorList>
            <consortium name="US DOE Joint Genome Institute (JGI-PGF)"/>
            <person name="Walter F."/>
            <person name="Albersmeier A."/>
            <person name="Kalinowski J."/>
            <person name="Ruckert C."/>
        </authorList>
    </citation>
    <scope>NUCLEOTIDE SEQUENCE</scope>
    <source>
        <strain evidence="6">VKM B-1606</strain>
    </source>
</reference>
<dbReference type="InterPro" id="IPR051264">
    <property type="entry name" value="FAD-oxidored/transferase_4"/>
</dbReference>
<dbReference type="GO" id="GO:0003824">
    <property type="term" value="F:catalytic activity"/>
    <property type="evidence" value="ECO:0007669"/>
    <property type="project" value="InterPro"/>
</dbReference>
<reference evidence="6" key="3">
    <citation type="submission" date="2023-01" db="EMBL/GenBank/DDBJ databases">
        <authorList>
            <person name="Sun Q."/>
            <person name="Evtushenko L."/>
        </authorList>
    </citation>
    <scope>NUCLEOTIDE SEQUENCE</scope>
    <source>
        <strain evidence="6">VKM B-1606</strain>
    </source>
</reference>
<evidence type="ECO:0000313" key="9">
    <source>
        <dbReference type="Proteomes" id="UP001143400"/>
    </source>
</evidence>
<keyword evidence="4" id="KW-0274">FAD</keyword>
<dbReference type="AlphaFoldDB" id="A0A9W6MST7"/>
<dbReference type="FunFam" id="1.10.45.10:FF:000001">
    <property type="entry name" value="D-lactate dehydrogenase mitochondrial"/>
    <property type="match status" value="1"/>
</dbReference>
<protein>
    <submittedName>
        <fullName evidence="6">FAD-dependent oxidoreductase</fullName>
    </submittedName>
    <submittedName>
        <fullName evidence="7">FAD/FMN-containing dehydrogenase</fullName>
    </submittedName>
</protein>
<dbReference type="GO" id="GO:0022904">
    <property type="term" value="P:respiratory electron transport chain"/>
    <property type="evidence" value="ECO:0007669"/>
    <property type="project" value="TreeGrafter"/>
</dbReference>
<feature type="domain" description="FAD-binding PCMH-type" evidence="5">
    <location>
        <begin position="37"/>
        <end position="218"/>
    </location>
</feature>
<dbReference type="Gene3D" id="3.30.70.2740">
    <property type="match status" value="1"/>
</dbReference>
<reference evidence="7 8" key="2">
    <citation type="submission" date="2021-01" db="EMBL/GenBank/DDBJ databases">
        <title>Genomic Encyclopedia of Type Strains, Phase IV (KMG-IV): sequencing the most valuable type-strain genomes for metagenomic binning, comparative biology and taxonomic classification.</title>
        <authorList>
            <person name="Goeker M."/>
        </authorList>
    </citation>
    <scope>NUCLEOTIDE SEQUENCE [LARGE SCALE GENOMIC DNA]</scope>
    <source>
        <strain evidence="7 8">DSM 6130</strain>
    </source>
</reference>
<comment type="cofactor">
    <cofactor evidence="1">
        <name>FAD</name>
        <dbReference type="ChEBI" id="CHEBI:57692"/>
    </cofactor>
</comment>
<dbReference type="Gene3D" id="3.30.43.10">
    <property type="entry name" value="Uridine Diphospho-n-acetylenolpyruvylglucosamine Reductase, domain 2"/>
    <property type="match status" value="1"/>
</dbReference>
<comment type="caution">
    <text evidence="6">The sequence shown here is derived from an EMBL/GenBank/DDBJ whole genome shotgun (WGS) entry which is preliminary data.</text>
</comment>
<evidence type="ECO:0000256" key="3">
    <source>
        <dbReference type="ARBA" id="ARBA00022630"/>
    </source>
</evidence>
<dbReference type="PANTHER" id="PTHR43716">
    <property type="entry name" value="D-2-HYDROXYGLUTARATE DEHYDROGENASE, MITOCHONDRIAL"/>
    <property type="match status" value="1"/>
</dbReference>
<evidence type="ECO:0000259" key="5">
    <source>
        <dbReference type="PROSITE" id="PS51387"/>
    </source>
</evidence>
<dbReference type="GO" id="GO:0071949">
    <property type="term" value="F:FAD binding"/>
    <property type="evidence" value="ECO:0007669"/>
    <property type="project" value="InterPro"/>
</dbReference>
<dbReference type="InterPro" id="IPR016171">
    <property type="entry name" value="Vanillyl_alc_oxidase_C-sub2"/>
</dbReference>
<dbReference type="Pfam" id="PF01565">
    <property type="entry name" value="FAD_binding_4"/>
    <property type="match status" value="1"/>
</dbReference>